<evidence type="ECO:0000313" key="2">
    <source>
        <dbReference type="EMBL" id="ETX08916.1"/>
    </source>
</evidence>
<dbReference type="HOGENOM" id="CLU_098557_1_1_7"/>
<dbReference type="InterPro" id="IPR008538">
    <property type="entry name" value="Uma2"/>
</dbReference>
<accession>W4MG70</accession>
<evidence type="ECO:0000259" key="1">
    <source>
        <dbReference type="Pfam" id="PF05685"/>
    </source>
</evidence>
<dbReference type="EMBL" id="AZHX01000106">
    <property type="protein sequence ID" value="ETX08916.1"/>
    <property type="molecule type" value="Genomic_DNA"/>
</dbReference>
<organism evidence="2 3">
    <name type="scientific">Candidatus Entotheonella gemina</name>
    <dbReference type="NCBI Taxonomy" id="1429439"/>
    <lineage>
        <taxon>Bacteria</taxon>
        <taxon>Pseudomonadati</taxon>
        <taxon>Nitrospinota/Tectimicrobiota group</taxon>
        <taxon>Candidatus Tectimicrobiota</taxon>
        <taxon>Candidatus Entotheonellia</taxon>
        <taxon>Candidatus Entotheonellales</taxon>
        <taxon>Candidatus Entotheonellaceae</taxon>
        <taxon>Candidatus Entotheonella</taxon>
    </lineage>
</organism>
<protein>
    <recommendedName>
        <fullName evidence="1">Putative restriction endonuclease domain-containing protein</fullName>
    </recommendedName>
</protein>
<evidence type="ECO:0000313" key="3">
    <source>
        <dbReference type="Proteomes" id="UP000019140"/>
    </source>
</evidence>
<name>W4MG70_9BACT</name>
<gene>
    <name evidence="2" type="ORF">ETSY2_02570</name>
</gene>
<dbReference type="Proteomes" id="UP000019140">
    <property type="component" value="Unassembled WGS sequence"/>
</dbReference>
<keyword evidence="3" id="KW-1185">Reference proteome</keyword>
<comment type="caution">
    <text evidence="2">The sequence shown here is derived from an EMBL/GenBank/DDBJ whole genome shotgun (WGS) entry which is preliminary data.</text>
</comment>
<feature type="non-terminal residue" evidence="2">
    <location>
        <position position="133"/>
    </location>
</feature>
<feature type="domain" description="Putative restriction endonuclease" evidence="1">
    <location>
        <begin position="32"/>
        <end position="130"/>
    </location>
</feature>
<sequence length="133" mass="15171">MVGVGTKLLEDFSKQLQIDDPEERRMISGVTWDQYEALLEDFEDRPGYRIAFLDGMLEIMSPSRRHEISSENIGRLLEVYFEEMRIRFWGLGSTTFRRAERAGGAEADKSYNLGTEKEFPDLVIEVIVTSGGG</sequence>
<dbReference type="PANTHER" id="PTHR47152">
    <property type="entry name" value="SLR2084 PROTEIN-RELATED"/>
    <property type="match status" value="1"/>
</dbReference>
<dbReference type="Pfam" id="PF05685">
    <property type="entry name" value="Uma2"/>
    <property type="match status" value="1"/>
</dbReference>
<reference evidence="2 3" key="1">
    <citation type="journal article" date="2014" name="Nature">
        <title>An environmental bacterial taxon with a large and distinct metabolic repertoire.</title>
        <authorList>
            <person name="Wilson M.C."/>
            <person name="Mori T."/>
            <person name="Ruckert C."/>
            <person name="Uria A.R."/>
            <person name="Helf M.J."/>
            <person name="Takada K."/>
            <person name="Gernert C."/>
            <person name="Steffens U.A."/>
            <person name="Heycke N."/>
            <person name="Schmitt S."/>
            <person name="Rinke C."/>
            <person name="Helfrich E.J."/>
            <person name="Brachmann A.O."/>
            <person name="Gurgui C."/>
            <person name="Wakimoto T."/>
            <person name="Kracht M."/>
            <person name="Crusemann M."/>
            <person name="Hentschel U."/>
            <person name="Abe I."/>
            <person name="Matsunaga S."/>
            <person name="Kalinowski J."/>
            <person name="Takeyama H."/>
            <person name="Piel J."/>
        </authorList>
    </citation>
    <scope>NUCLEOTIDE SEQUENCE [LARGE SCALE GENOMIC DNA]</scope>
    <source>
        <strain evidence="3">TSY2</strain>
    </source>
</reference>
<dbReference type="CDD" id="cd06260">
    <property type="entry name" value="DUF820-like"/>
    <property type="match status" value="1"/>
</dbReference>
<dbReference type="PANTHER" id="PTHR47152:SF4">
    <property type="entry name" value="SLR0445 PROTEIN"/>
    <property type="match status" value="1"/>
</dbReference>
<proteinExistence type="predicted"/>
<dbReference type="AlphaFoldDB" id="W4MG70"/>